<dbReference type="InterPro" id="IPR017956">
    <property type="entry name" value="AT_hook_DNA-bd_motif"/>
</dbReference>
<feature type="compositionally biased region" description="Pro residues" evidence="1">
    <location>
        <begin position="462"/>
        <end position="473"/>
    </location>
</feature>
<feature type="region of interest" description="Disordered" evidence="1">
    <location>
        <begin position="1026"/>
        <end position="1118"/>
    </location>
</feature>
<feature type="compositionally biased region" description="Basic and acidic residues" evidence="1">
    <location>
        <begin position="810"/>
        <end position="825"/>
    </location>
</feature>
<feature type="compositionally biased region" description="Low complexity" evidence="1">
    <location>
        <begin position="1519"/>
        <end position="1532"/>
    </location>
</feature>
<feature type="compositionally biased region" description="Basic and acidic residues" evidence="1">
    <location>
        <begin position="1086"/>
        <end position="1101"/>
    </location>
</feature>
<evidence type="ECO:0000313" key="2">
    <source>
        <dbReference type="EMBL" id="KAG0718933.1"/>
    </source>
</evidence>
<dbReference type="OrthoDB" id="79252at2759"/>
<reference evidence="2" key="1">
    <citation type="submission" date="2020-07" db="EMBL/GenBank/DDBJ databases">
        <title>The High-quality genome of the commercially important snow crab, Chionoecetes opilio.</title>
        <authorList>
            <person name="Jeong J.-H."/>
            <person name="Ryu S."/>
        </authorList>
    </citation>
    <scope>NUCLEOTIDE SEQUENCE</scope>
    <source>
        <strain evidence="2">MADBK_172401_WGS</strain>
        <tissue evidence="2">Digestive gland</tissue>
    </source>
</reference>
<dbReference type="Proteomes" id="UP000770661">
    <property type="component" value="Unassembled WGS sequence"/>
</dbReference>
<name>A0A8J4Y201_CHIOP</name>
<keyword evidence="3" id="KW-1185">Reference proteome</keyword>
<feature type="compositionally biased region" description="Low complexity" evidence="1">
    <location>
        <begin position="175"/>
        <end position="195"/>
    </location>
</feature>
<feature type="compositionally biased region" description="Basic and acidic residues" evidence="1">
    <location>
        <begin position="1192"/>
        <end position="1203"/>
    </location>
</feature>
<feature type="compositionally biased region" description="Basic and acidic residues" evidence="1">
    <location>
        <begin position="544"/>
        <end position="553"/>
    </location>
</feature>
<feature type="compositionally biased region" description="Low complexity" evidence="1">
    <location>
        <begin position="269"/>
        <end position="278"/>
    </location>
</feature>
<feature type="compositionally biased region" description="Polar residues" evidence="1">
    <location>
        <begin position="1369"/>
        <end position="1391"/>
    </location>
</feature>
<feature type="compositionally biased region" description="Basic and acidic residues" evidence="1">
    <location>
        <begin position="862"/>
        <end position="894"/>
    </location>
</feature>
<accession>A0A8J4Y201</accession>
<feature type="region of interest" description="Disordered" evidence="1">
    <location>
        <begin position="595"/>
        <end position="672"/>
    </location>
</feature>
<feature type="region of interest" description="Disordered" evidence="1">
    <location>
        <begin position="72"/>
        <end position="113"/>
    </location>
</feature>
<evidence type="ECO:0000313" key="3">
    <source>
        <dbReference type="Proteomes" id="UP000770661"/>
    </source>
</evidence>
<feature type="compositionally biased region" description="Polar residues" evidence="1">
    <location>
        <begin position="531"/>
        <end position="540"/>
    </location>
</feature>
<feature type="compositionally biased region" description="Polar residues" evidence="1">
    <location>
        <begin position="75"/>
        <end position="87"/>
    </location>
</feature>
<feature type="compositionally biased region" description="Low complexity" evidence="1">
    <location>
        <begin position="1045"/>
        <end position="1058"/>
    </location>
</feature>
<gene>
    <name evidence="2" type="ORF">GWK47_051534</name>
</gene>
<feature type="compositionally biased region" description="Basic and acidic residues" evidence="1">
    <location>
        <begin position="496"/>
        <end position="510"/>
    </location>
</feature>
<feature type="region of interest" description="Disordered" evidence="1">
    <location>
        <begin position="772"/>
        <end position="935"/>
    </location>
</feature>
<feature type="compositionally biased region" description="Basic residues" evidence="1">
    <location>
        <begin position="554"/>
        <end position="566"/>
    </location>
</feature>
<feature type="compositionally biased region" description="Basic residues" evidence="1">
    <location>
        <begin position="1261"/>
        <end position="1287"/>
    </location>
</feature>
<feature type="compositionally biased region" description="Polar residues" evidence="1">
    <location>
        <begin position="254"/>
        <end position="268"/>
    </location>
</feature>
<dbReference type="PRINTS" id="PR00929">
    <property type="entry name" value="ATHOOK"/>
</dbReference>
<sequence length="1565" mass="171542">MRVPVASVYRGGGVGGLMGCVGVAASAPTTHHHHIDHDEEQISRLAHHLSQFSSDHEGLQVLDQEDLAALLPDVSSGSGHQDGSSVSLDGFTDDVVVSRGGSDSEGEEPPAAAAAVAVAAAAAGEEDDDLPDVMVHEAINSMAMVGEEAALKFNTVLMEDLEDVDGRGRARHHQQQQQQQGQGRLGQQQQQQRAARSPRAEPGSRSRDDLSFGEKKRRGRASRPILAGKDPHPEEDSDPPSMPELESYVPLDCNVSNVSPDSGIQSVNGSPLHHIGSPPHHHSPLYNAGKAGDGPGGHSRPFSPTYVSQDSPPPPTLLPAVTPPHLLGSPQYEYDDPPHSPQMPALKCQVEPPPVLHADTAKRTSLEEQGTLKKRGPGRPKKDSDVPKRPRGRPKGSKNKKPKKSDGASCAGDYRDGLHKLAREADAVGCFKSEQGPEVAVAGVTDACSDNKWSNDLESEDLPPPPEPIPPLRRGPGRPKKIPPVLEPSVTLQEPQTHKVQSEHTNEPCAEKSANPNPPSANLDVQIASFDPTNPSNPSSALKYDMKIRDKGFKGKRPVGRPRKYPKREDGAGNNVPATAASKKCFSERIMHKIINEKVRNSEKSDKLSGRVDDHEGSSEPTGEPYSFLDLPFSSAHDSERRHRKRHSKQKFTPDGLPLEGKKKRGRKKELPAIFEKVYRNQDIKSKIKSENGRPSFCPASLALKQMHKKKKKKPKHFKTKHKNIVDPVFLANLEDLMRGIQQCSISKAPLLLQSKPGEPLLPSIFRLRKVSLAAKKRRGSEKTRTSDRESGTEGESGKEKASGKRKKKMQEVPKQGRERTEANEQRLPLKKRHRHISTAVPATPEPPKVDSVKSELSITKAGDKANCDREPRIDKEDREKLAAKMDPRPEKMSVPKTLIAETPKPVKPDPKAIKQSSEDLPKKSEDTLAPNNSVTKKYDVTNSVAKKYELSSVAKKYELSSVAKKYELSASMGKKCEVGATIARKYEEPVSKRAEQTQVPDVVIKSAELPAKESQALPMPCVPEAIAKPAQKPEPVTRTGGEMTASTRTTTSTTTTTPKKRHRLEVELSHTPATATRATSGLVKGKVEKEVPKSKEKEASIKVQHVSKSPKSTKEVSLKEASHVLLPKEEATCDTSPKVCVAEKKEEVVEEKKPSDVFKAEKSPVIVEPCVQTSEPVPETEPPKESSGTHSDSDIPSEHEPLYDSDQSGFSSDKESPVEIPVKVPQKRLKKKRELRSPIPKVANKLVPAEVTEDNEPPPVKKKKKLKRRKRNRTGFPTIRKKKRKIEPKPTVPAVKPNGVPCDTNVSTEATKNPAKTHPNMDINNPGTSTTTTCPPPAYPSTLPRHGDAALEPKCEGKEGHSPLVTLPESQQLASKSNSRIEMPTLTPTAIESVPVPAPRPRGRPKKTSIDRKPSSRAPSVSPSQSPEKGPKQLRDSLRERRSTRPPDVVPQEKKIESEQDEVQLKKMLERVATGIGCRTRRKRDLSEESVRTVQSEGKRPRRHAEEEMDDCDAVVLSSESMPSSEPPSGDESGRTLTGHRKVPRWRKKYLVAGLFSDYYKDGE</sequence>
<feature type="compositionally biased region" description="Basic and acidic residues" evidence="1">
    <location>
        <begin position="1430"/>
        <end position="1471"/>
    </location>
</feature>
<feature type="compositionally biased region" description="Low complexity" evidence="1">
    <location>
        <begin position="1417"/>
        <end position="1428"/>
    </location>
</feature>
<dbReference type="EMBL" id="JACEEZ010015291">
    <property type="protein sequence ID" value="KAG0718933.1"/>
    <property type="molecule type" value="Genomic_DNA"/>
</dbReference>
<dbReference type="GO" id="GO:0003677">
    <property type="term" value="F:DNA binding"/>
    <property type="evidence" value="ECO:0007669"/>
    <property type="project" value="InterPro"/>
</dbReference>
<dbReference type="SMART" id="SM00384">
    <property type="entry name" value="AT_hook"/>
    <property type="match status" value="5"/>
</dbReference>
<feature type="compositionally biased region" description="Basic residues" evidence="1">
    <location>
        <begin position="1226"/>
        <end position="1235"/>
    </location>
</feature>
<feature type="compositionally biased region" description="Basic and acidic residues" evidence="1">
    <location>
        <begin position="781"/>
        <end position="803"/>
    </location>
</feature>
<feature type="compositionally biased region" description="Basic and acidic residues" evidence="1">
    <location>
        <begin position="198"/>
        <end position="214"/>
    </location>
</feature>
<feature type="compositionally biased region" description="Basic and acidic residues" evidence="1">
    <location>
        <begin position="905"/>
        <end position="927"/>
    </location>
</feature>
<feature type="region of interest" description="Disordered" evidence="1">
    <location>
        <begin position="433"/>
        <end position="580"/>
    </location>
</feature>
<evidence type="ECO:0000256" key="1">
    <source>
        <dbReference type="SAM" id="MobiDB-lite"/>
    </source>
</evidence>
<feature type="compositionally biased region" description="Basic and acidic residues" evidence="1">
    <location>
        <begin position="595"/>
        <end position="618"/>
    </location>
</feature>
<feature type="compositionally biased region" description="Low complexity" evidence="1">
    <location>
        <begin position="318"/>
        <end position="327"/>
    </location>
</feature>
<feature type="compositionally biased region" description="Basic and acidic residues" evidence="1">
    <location>
        <begin position="1346"/>
        <end position="1362"/>
    </location>
</feature>
<comment type="caution">
    <text evidence="2">The sequence shown here is derived from an EMBL/GenBank/DDBJ whole genome shotgun (WGS) entry which is preliminary data.</text>
</comment>
<proteinExistence type="predicted"/>
<feature type="region of interest" description="Disordered" evidence="1">
    <location>
        <begin position="165"/>
        <end position="414"/>
    </location>
</feature>
<feature type="compositionally biased region" description="Basic residues" evidence="1">
    <location>
        <begin position="389"/>
        <end position="403"/>
    </location>
</feature>
<feature type="compositionally biased region" description="Basic and acidic residues" evidence="1">
    <location>
        <begin position="1144"/>
        <end position="1163"/>
    </location>
</feature>
<feature type="region of interest" description="Disordered" evidence="1">
    <location>
        <begin position="1144"/>
        <end position="1542"/>
    </location>
</feature>
<protein>
    <submittedName>
        <fullName evidence="2">Uncharacterized protein</fullName>
    </submittedName>
</protein>
<organism evidence="2 3">
    <name type="scientific">Chionoecetes opilio</name>
    <name type="common">Atlantic snow crab</name>
    <name type="synonym">Cancer opilio</name>
    <dbReference type="NCBI Taxonomy" id="41210"/>
    <lineage>
        <taxon>Eukaryota</taxon>
        <taxon>Metazoa</taxon>
        <taxon>Ecdysozoa</taxon>
        <taxon>Arthropoda</taxon>
        <taxon>Crustacea</taxon>
        <taxon>Multicrustacea</taxon>
        <taxon>Malacostraca</taxon>
        <taxon>Eumalacostraca</taxon>
        <taxon>Eucarida</taxon>
        <taxon>Decapoda</taxon>
        <taxon>Pleocyemata</taxon>
        <taxon>Brachyura</taxon>
        <taxon>Eubrachyura</taxon>
        <taxon>Majoidea</taxon>
        <taxon>Majidae</taxon>
        <taxon>Chionoecetes</taxon>
    </lineage>
</organism>